<sequence length="548" mass="58893">MMLKRVVSGGELRAASFDPASNTIEVVFATETPVLRVVPDGSTYWEVLSCQPGAVDLTRLNAGAPLLDSHDMLGGVDAVIGSVVPGTARIDSRKGVAKVLLSSAAGDADRVAKIRDGVLRNISVGYTRREYVPERAGDDGIPVRRYTKWAPYEISVVGVPADPAAQVRSLGGETIAARVVREAGERRAGFIEEALRHRLAGGDLSDGAREYRDLTLISIARDFLSEAGADVRGKAPSEIAAMATTRANTTVDFPTILSNVVNTTLRAAYEAAPATWRPLVKEVSVSDFSEISRVAIDAAPRLDRVGEYQEYRRADLSDASTESYAVASYGKIVSISRQALVNDDIYAFGRLGQNFAAQAAQIESDLVWAQILSNPTMADGVPLFHATHKNLAAGSDFDLLALKILQARMRKQVAPAGWTLNLSPKFLIVPVELQTSAEQLLKAEVFTAIFDDAPPPSLQALEIISEPRLDLGFTDPQNGRAVAGGSAFFMAAAPGSIDTVEVAYIDGRREVNLETRVGFDIDGMEFRARLDVGAKVIDHRAFVKNPGQ</sequence>
<evidence type="ECO:0000259" key="4">
    <source>
        <dbReference type="Pfam" id="PF04586"/>
    </source>
</evidence>
<dbReference type="InterPro" id="IPR054613">
    <property type="entry name" value="Peptidase_S78_dom"/>
</dbReference>
<protein>
    <submittedName>
        <fullName evidence="5">HK97 family phage prohead protease</fullName>
    </submittedName>
</protein>
<evidence type="ECO:0000313" key="5">
    <source>
        <dbReference type="EMBL" id="MCK0197749.1"/>
    </source>
</evidence>
<feature type="domain" description="Prohead serine protease" evidence="4">
    <location>
        <begin position="52"/>
        <end position="168"/>
    </location>
</feature>
<dbReference type="Pfam" id="PF25209">
    <property type="entry name" value="Phage_capsid_4"/>
    <property type="match status" value="1"/>
</dbReference>
<name>A0ABT0DD01_9HYPH</name>
<dbReference type="Proteomes" id="UP001203284">
    <property type="component" value="Unassembled WGS sequence"/>
</dbReference>
<dbReference type="Pfam" id="PF04586">
    <property type="entry name" value="Peptidase_S78"/>
    <property type="match status" value="1"/>
</dbReference>
<accession>A0ABT0DD01</accession>
<evidence type="ECO:0000313" key="6">
    <source>
        <dbReference type="Proteomes" id="UP001203284"/>
    </source>
</evidence>
<reference evidence="5 6" key="1">
    <citation type="submission" date="2022-04" db="EMBL/GenBank/DDBJ databases">
        <authorList>
            <person name="Grouzdev D.S."/>
            <person name="Pantiukh K.S."/>
            <person name="Krutkina M.S."/>
        </authorList>
    </citation>
    <scope>NUCLEOTIDE SEQUENCE [LARGE SCALE GENOMIC DNA]</scope>
    <source>
        <strain evidence="5 6">6x-1</strain>
    </source>
</reference>
<proteinExistence type="predicted"/>
<comment type="caution">
    <text evidence="5">The sequence shown here is derived from an EMBL/GenBank/DDBJ whole genome shotgun (WGS) entry which is preliminary data.</text>
</comment>
<keyword evidence="6" id="KW-1185">Reference proteome</keyword>
<dbReference type="GO" id="GO:0008233">
    <property type="term" value="F:peptidase activity"/>
    <property type="evidence" value="ECO:0007669"/>
    <property type="project" value="UniProtKB-KW"/>
</dbReference>
<evidence type="ECO:0000256" key="1">
    <source>
        <dbReference type="ARBA" id="ARBA00022612"/>
    </source>
</evidence>
<keyword evidence="1" id="KW-1188">Viral release from host cell</keyword>
<dbReference type="RefSeq" id="WP_247029640.1">
    <property type="nucleotide sequence ID" value="NZ_JALKCH010000007.1"/>
</dbReference>
<dbReference type="GO" id="GO:0006508">
    <property type="term" value="P:proteolysis"/>
    <property type="evidence" value="ECO:0007669"/>
    <property type="project" value="UniProtKB-KW"/>
</dbReference>
<gene>
    <name evidence="5" type="ORF">MWN34_12585</name>
</gene>
<evidence type="ECO:0000256" key="2">
    <source>
        <dbReference type="ARBA" id="ARBA00022670"/>
    </source>
</evidence>
<organism evidence="5 6">
    <name type="scientific">Ancylobacter crimeensis</name>
    <dbReference type="NCBI Taxonomy" id="2579147"/>
    <lineage>
        <taxon>Bacteria</taxon>
        <taxon>Pseudomonadati</taxon>
        <taxon>Pseudomonadota</taxon>
        <taxon>Alphaproteobacteria</taxon>
        <taxon>Hyphomicrobiales</taxon>
        <taxon>Xanthobacteraceae</taxon>
        <taxon>Ancylobacter</taxon>
    </lineage>
</organism>
<keyword evidence="3" id="KW-0378">Hydrolase</keyword>
<keyword evidence="2 5" id="KW-0645">Protease</keyword>
<dbReference type="EMBL" id="JALKCH010000007">
    <property type="protein sequence ID" value="MCK0197749.1"/>
    <property type="molecule type" value="Genomic_DNA"/>
</dbReference>
<evidence type="ECO:0000256" key="3">
    <source>
        <dbReference type="ARBA" id="ARBA00022801"/>
    </source>
</evidence>